<dbReference type="Gramene" id="OE9A028689T1">
    <property type="protein sequence ID" value="OE9A028689C1"/>
    <property type="gene ID" value="OE9A028689"/>
</dbReference>
<sequence length="84" mass="9277">MVTKLVTIEMTKDVTVPKMKGVIEDRTIFGTEMVVVPKKEGVAIGLTKGVMVPGMKKVTEPKTFRMIEDVTMPRTEGLTKLVIV</sequence>
<organism evidence="1 2">
    <name type="scientific">Olea europaea subsp. europaea</name>
    <dbReference type="NCBI Taxonomy" id="158383"/>
    <lineage>
        <taxon>Eukaryota</taxon>
        <taxon>Viridiplantae</taxon>
        <taxon>Streptophyta</taxon>
        <taxon>Embryophyta</taxon>
        <taxon>Tracheophyta</taxon>
        <taxon>Spermatophyta</taxon>
        <taxon>Magnoliopsida</taxon>
        <taxon>eudicotyledons</taxon>
        <taxon>Gunneridae</taxon>
        <taxon>Pentapetalae</taxon>
        <taxon>asterids</taxon>
        <taxon>lamiids</taxon>
        <taxon>Lamiales</taxon>
        <taxon>Oleaceae</taxon>
        <taxon>Oleeae</taxon>
        <taxon>Olea</taxon>
    </lineage>
</organism>
<evidence type="ECO:0000313" key="2">
    <source>
        <dbReference type="Proteomes" id="UP000594638"/>
    </source>
</evidence>
<dbReference type="EMBL" id="CACTIH010000504">
    <property type="protein sequence ID" value="CAA2961151.1"/>
    <property type="molecule type" value="Genomic_DNA"/>
</dbReference>
<proteinExistence type="predicted"/>
<evidence type="ECO:0000313" key="1">
    <source>
        <dbReference type="EMBL" id="CAA2961151.1"/>
    </source>
</evidence>
<gene>
    <name evidence="1" type="ORF">OLEA9_A028689</name>
</gene>
<name>A0A8S0Q2P1_OLEEU</name>
<accession>A0A8S0Q2P1</accession>
<dbReference type="AlphaFoldDB" id="A0A8S0Q2P1"/>
<dbReference type="Proteomes" id="UP000594638">
    <property type="component" value="Unassembled WGS sequence"/>
</dbReference>
<protein>
    <submittedName>
        <fullName evidence="1">Uncharacterized protein</fullName>
    </submittedName>
</protein>
<keyword evidence="2" id="KW-1185">Reference proteome</keyword>
<comment type="caution">
    <text evidence="1">The sequence shown here is derived from an EMBL/GenBank/DDBJ whole genome shotgun (WGS) entry which is preliminary data.</text>
</comment>
<reference evidence="1 2" key="1">
    <citation type="submission" date="2019-12" db="EMBL/GenBank/DDBJ databases">
        <authorList>
            <person name="Alioto T."/>
            <person name="Alioto T."/>
            <person name="Gomez Garrido J."/>
        </authorList>
    </citation>
    <scope>NUCLEOTIDE SEQUENCE [LARGE SCALE GENOMIC DNA]</scope>
</reference>